<organism evidence="2 3">
    <name type="scientific">Gemmatimonas groenlandica</name>
    <dbReference type="NCBI Taxonomy" id="2732249"/>
    <lineage>
        <taxon>Bacteria</taxon>
        <taxon>Pseudomonadati</taxon>
        <taxon>Gemmatimonadota</taxon>
        <taxon>Gemmatimonadia</taxon>
        <taxon>Gemmatimonadales</taxon>
        <taxon>Gemmatimonadaceae</taxon>
        <taxon>Gemmatimonas</taxon>
    </lineage>
</organism>
<proteinExistence type="predicted"/>
<accession>A0A6M4ISJ4</accession>
<dbReference type="EMBL" id="CP053085">
    <property type="protein sequence ID" value="QJR35201.1"/>
    <property type="molecule type" value="Genomic_DNA"/>
</dbReference>
<evidence type="ECO:0000259" key="1">
    <source>
        <dbReference type="Pfam" id="PF04248"/>
    </source>
</evidence>
<feature type="domain" description="DUF427" evidence="1">
    <location>
        <begin position="49"/>
        <end position="140"/>
    </location>
</feature>
<dbReference type="AlphaFoldDB" id="A0A6M4ISJ4"/>
<dbReference type="KEGG" id="ggr:HKW67_06620"/>
<dbReference type="PANTHER" id="PTHR43058">
    <property type="entry name" value="SLR0655 PROTEIN"/>
    <property type="match status" value="1"/>
</dbReference>
<keyword evidence="3" id="KW-1185">Reference proteome</keyword>
<name>A0A6M4ISJ4_9BACT</name>
<dbReference type="InterPro" id="IPR007361">
    <property type="entry name" value="DUF427"/>
</dbReference>
<dbReference type="InterPro" id="IPR038694">
    <property type="entry name" value="DUF427_sf"/>
</dbReference>
<sequence>MNDRLRRAAALWTWTGNTRPPFAHQPGDGQESVWDYPRPPRVVADSREVVVRVGGIEILRTRKALRLLETASPPSFYLPVTDALRAAFVPASGSSHCEWKGTARYWTVVAGDVRLERAAWSYDAPLEPYEMLRDHVALYPTHAECLVNGERVRPQDGGFYGGWVTDEIVGPWKGGAGSGGW</sequence>
<evidence type="ECO:0000313" key="3">
    <source>
        <dbReference type="Proteomes" id="UP000500938"/>
    </source>
</evidence>
<dbReference type="RefSeq" id="WP_171224630.1">
    <property type="nucleotide sequence ID" value="NZ_CP053085.1"/>
</dbReference>
<protein>
    <submittedName>
        <fullName evidence="2">DUF427 domain-containing protein</fullName>
    </submittedName>
</protein>
<evidence type="ECO:0000313" key="2">
    <source>
        <dbReference type="EMBL" id="QJR35201.1"/>
    </source>
</evidence>
<dbReference type="PANTHER" id="PTHR43058:SF1">
    <property type="entry name" value="DUF427 DOMAIN-CONTAINING PROTEIN"/>
    <property type="match status" value="1"/>
</dbReference>
<reference evidence="2 3" key="1">
    <citation type="submission" date="2020-05" db="EMBL/GenBank/DDBJ databases">
        <title>Complete genome sequence of Gemmatimonas greenlandica TET16.</title>
        <authorList>
            <person name="Zeng Y."/>
        </authorList>
    </citation>
    <scope>NUCLEOTIDE SEQUENCE [LARGE SCALE GENOMIC DNA]</scope>
    <source>
        <strain evidence="2 3">TET16</strain>
    </source>
</reference>
<gene>
    <name evidence="2" type="ORF">HKW67_06620</name>
</gene>
<dbReference type="Pfam" id="PF04248">
    <property type="entry name" value="NTP_transf_9"/>
    <property type="match status" value="1"/>
</dbReference>
<dbReference type="Proteomes" id="UP000500938">
    <property type="component" value="Chromosome"/>
</dbReference>
<dbReference type="Gene3D" id="2.170.150.40">
    <property type="entry name" value="Domain of unknown function (DUF427)"/>
    <property type="match status" value="1"/>
</dbReference>